<feature type="domain" description="Methyl-accepting transducer" evidence="5">
    <location>
        <begin position="83"/>
        <end position="312"/>
    </location>
</feature>
<evidence type="ECO:0000256" key="4">
    <source>
        <dbReference type="SAM" id="Phobius"/>
    </source>
</evidence>
<dbReference type="GO" id="GO:0007165">
    <property type="term" value="P:signal transduction"/>
    <property type="evidence" value="ECO:0007669"/>
    <property type="project" value="UniProtKB-KW"/>
</dbReference>
<name>A0A4P2VLG5_FLUSA</name>
<comment type="similarity">
    <text evidence="2">Belongs to the methyl-accepting chemotaxis (MCP) protein family.</text>
</comment>
<reference evidence="6 7" key="1">
    <citation type="submission" date="2018-12" db="EMBL/GenBank/DDBJ databases">
        <title>Rubrispira sanarue gen. nov., sp., nov., a member of the order Silvanigrellales, isolated from a brackish lake in Hamamatsu Japan.</title>
        <authorList>
            <person name="Maejima Y."/>
            <person name="Iino T."/>
            <person name="Muraguchi Y."/>
            <person name="Fukuda K."/>
            <person name="Nojiri H."/>
            <person name="Ohkuma M."/>
            <person name="Moriuchi R."/>
            <person name="Dohra H."/>
            <person name="Kimbara K."/>
            <person name="Shintani M."/>
        </authorList>
    </citation>
    <scope>NUCLEOTIDE SEQUENCE [LARGE SCALE GENOMIC DNA]</scope>
    <source>
        <strain evidence="6 7">RF1110005</strain>
    </source>
</reference>
<dbReference type="GO" id="GO:0005886">
    <property type="term" value="C:plasma membrane"/>
    <property type="evidence" value="ECO:0007669"/>
    <property type="project" value="TreeGrafter"/>
</dbReference>
<dbReference type="AlphaFoldDB" id="A0A4P2VLG5"/>
<dbReference type="SMART" id="SM00283">
    <property type="entry name" value="MA"/>
    <property type="match status" value="1"/>
</dbReference>
<evidence type="ECO:0000313" key="7">
    <source>
        <dbReference type="Proteomes" id="UP000291236"/>
    </source>
</evidence>
<dbReference type="PANTHER" id="PTHR43531">
    <property type="entry name" value="PROTEIN ICFG"/>
    <property type="match status" value="1"/>
</dbReference>
<dbReference type="KEGG" id="sbf:JCM31447_10610"/>
<dbReference type="Gene3D" id="1.10.287.950">
    <property type="entry name" value="Methyl-accepting chemotaxis protein"/>
    <property type="match status" value="1"/>
</dbReference>
<dbReference type="RefSeq" id="WP_130607276.1">
    <property type="nucleotide sequence ID" value="NZ_AP019368.1"/>
</dbReference>
<dbReference type="InterPro" id="IPR051310">
    <property type="entry name" value="MCP_chemotaxis"/>
</dbReference>
<dbReference type="Pfam" id="PF00015">
    <property type="entry name" value="MCPsignal"/>
    <property type="match status" value="1"/>
</dbReference>
<evidence type="ECO:0000256" key="3">
    <source>
        <dbReference type="PROSITE-ProRule" id="PRU00284"/>
    </source>
</evidence>
<evidence type="ECO:0000256" key="2">
    <source>
        <dbReference type="ARBA" id="ARBA00029447"/>
    </source>
</evidence>
<dbReference type="OrthoDB" id="5292010at2"/>
<keyword evidence="1" id="KW-0145">Chemotaxis</keyword>
<dbReference type="InterPro" id="IPR004089">
    <property type="entry name" value="MCPsignal_dom"/>
</dbReference>
<dbReference type="SUPFAM" id="SSF58104">
    <property type="entry name" value="Methyl-accepting chemotaxis protein (MCP) signaling domain"/>
    <property type="match status" value="1"/>
</dbReference>
<evidence type="ECO:0000313" key="6">
    <source>
        <dbReference type="EMBL" id="BBH52620.1"/>
    </source>
</evidence>
<dbReference type="EMBL" id="AP019368">
    <property type="protein sequence ID" value="BBH52620.1"/>
    <property type="molecule type" value="Genomic_DNA"/>
</dbReference>
<dbReference type="GO" id="GO:0006935">
    <property type="term" value="P:chemotaxis"/>
    <property type="evidence" value="ECO:0007669"/>
    <property type="project" value="UniProtKB-KW"/>
</dbReference>
<protein>
    <recommendedName>
        <fullName evidence="5">Methyl-accepting transducer domain-containing protein</fullName>
    </recommendedName>
</protein>
<gene>
    <name evidence="6" type="ORF">JCM31447_10610</name>
</gene>
<feature type="transmembrane region" description="Helical" evidence="4">
    <location>
        <begin position="47"/>
        <end position="66"/>
    </location>
</feature>
<keyword evidence="3" id="KW-0807">Transducer</keyword>
<evidence type="ECO:0000256" key="1">
    <source>
        <dbReference type="ARBA" id="ARBA00022500"/>
    </source>
</evidence>
<organism evidence="6 7">
    <name type="scientific">Fluviispira sanaruensis</name>
    <dbReference type="NCBI Taxonomy" id="2493639"/>
    <lineage>
        <taxon>Bacteria</taxon>
        <taxon>Pseudomonadati</taxon>
        <taxon>Bdellovibrionota</taxon>
        <taxon>Oligoflexia</taxon>
        <taxon>Silvanigrellales</taxon>
        <taxon>Silvanigrellaceae</taxon>
        <taxon>Fluviispira</taxon>
    </lineage>
</organism>
<accession>A0A4P2VLG5</accession>
<dbReference type="PROSITE" id="PS50111">
    <property type="entry name" value="CHEMOTAXIS_TRANSDUC_2"/>
    <property type="match status" value="1"/>
</dbReference>
<keyword evidence="4" id="KW-0812">Transmembrane</keyword>
<keyword evidence="4" id="KW-0472">Membrane</keyword>
<evidence type="ECO:0000259" key="5">
    <source>
        <dbReference type="PROSITE" id="PS50111"/>
    </source>
</evidence>
<dbReference type="Proteomes" id="UP000291236">
    <property type="component" value="Chromosome"/>
</dbReference>
<proteinExistence type="inferred from homology"/>
<feature type="transmembrane region" description="Helical" evidence="4">
    <location>
        <begin position="15"/>
        <end position="35"/>
    </location>
</feature>
<keyword evidence="4" id="KW-1133">Transmembrane helix</keyword>
<sequence>MMLRFSWRLSIKNKLWILCIGNIFFILAYCIAVILRNSIQSPYQLILFSIIGLISFFAVFLSRIYINEFVNGMSELSLRMEQFSEKGKESLQNIRNDLTDFIKTSGSQLDNLKESSKLMENVSSMLVGTTKDSESTKDLSDKVTRDVNEGNEIMQKMVSSMLIIEKTREGLTEISSLINKISDDTSTIHTIVSTTELLSLNASIEAARAGVAGKGFSVVAEEVGNLAKHSGIEAKEIENIVAVSQKQIQEIIEANQARVDVGKVASNDALKLFSEIKTEMFGISSRSENIRAATWEQKVGIDQVNQGSDEIRNILKKNIKDTVSLIKIFKSNETNFNNIFEIAMTIDDYWLGKNKKIIKEKKGKKANGETTEISVDLDVKKET</sequence>
<dbReference type="PANTHER" id="PTHR43531:SF11">
    <property type="entry name" value="METHYL-ACCEPTING CHEMOTAXIS PROTEIN 3"/>
    <property type="match status" value="1"/>
</dbReference>
<dbReference type="GO" id="GO:0004888">
    <property type="term" value="F:transmembrane signaling receptor activity"/>
    <property type="evidence" value="ECO:0007669"/>
    <property type="project" value="TreeGrafter"/>
</dbReference>
<keyword evidence="7" id="KW-1185">Reference proteome</keyword>